<evidence type="ECO:0000256" key="1">
    <source>
        <dbReference type="SAM" id="Phobius"/>
    </source>
</evidence>
<protein>
    <recommendedName>
        <fullName evidence="4">DUF308 domain-containing protein</fullName>
    </recommendedName>
</protein>
<sequence>MPVKKIPAATAEDLLRPVWIRAVLTVAFAVLAIFWQNESLALLKYSLAAFFVLGASAVWDYVKSSVVPEKLRANLALGAALWGVSGIAAIFAPSTAAAAIIAAVGFFGMGVAELVGGLRVRAEFTPARDQVLLGGLGIVTGIGLGVGVSLDPHGVLGIAGTGVIVMAVLLLISAAGLTHDARKSAS</sequence>
<keyword evidence="1" id="KW-0472">Membrane</keyword>
<feature type="transmembrane region" description="Helical" evidence="1">
    <location>
        <begin position="74"/>
        <end position="92"/>
    </location>
</feature>
<keyword evidence="1" id="KW-0812">Transmembrane</keyword>
<accession>A0A9D1UU89</accession>
<gene>
    <name evidence="2" type="ORF">H9871_10090</name>
</gene>
<name>A0A9D1UU89_9MICC</name>
<feature type="transmembrane region" description="Helical" evidence="1">
    <location>
        <begin position="42"/>
        <end position="62"/>
    </location>
</feature>
<feature type="transmembrane region" description="Helical" evidence="1">
    <location>
        <begin position="130"/>
        <end position="150"/>
    </location>
</feature>
<keyword evidence="1" id="KW-1133">Transmembrane helix</keyword>
<feature type="transmembrane region" description="Helical" evidence="1">
    <location>
        <begin position="156"/>
        <end position="177"/>
    </location>
</feature>
<feature type="transmembrane region" description="Helical" evidence="1">
    <location>
        <begin position="98"/>
        <end position="118"/>
    </location>
</feature>
<dbReference type="Proteomes" id="UP000824151">
    <property type="component" value="Unassembled WGS sequence"/>
</dbReference>
<feature type="transmembrane region" description="Helical" evidence="1">
    <location>
        <begin position="18"/>
        <end position="36"/>
    </location>
</feature>
<evidence type="ECO:0000313" key="3">
    <source>
        <dbReference type="Proteomes" id="UP000824151"/>
    </source>
</evidence>
<comment type="caution">
    <text evidence="2">The sequence shown here is derived from an EMBL/GenBank/DDBJ whole genome shotgun (WGS) entry which is preliminary data.</text>
</comment>
<reference evidence="2" key="1">
    <citation type="journal article" date="2021" name="PeerJ">
        <title>Extensive microbial diversity within the chicken gut microbiome revealed by metagenomics and culture.</title>
        <authorList>
            <person name="Gilroy R."/>
            <person name="Ravi A."/>
            <person name="Getino M."/>
            <person name="Pursley I."/>
            <person name="Horton D.L."/>
            <person name="Alikhan N.F."/>
            <person name="Baker D."/>
            <person name="Gharbi K."/>
            <person name="Hall N."/>
            <person name="Watson M."/>
            <person name="Adriaenssens E.M."/>
            <person name="Foster-Nyarko E."/>
            <person name="Jarju S."/>
            <person name="Secka A."/>
            <person name="Antonio M."/>
            <person name="Oren A."/>
            <person name="Chaudhuri R.R."/>
            <person name="La Ragione R."/>
            <person name="Hildebrand F."/>
            <person name="Pallen M.J."/>
        </authorList>
    </citation>
    <scope>NUCLEOTIDE SEQUENCE</scope>
    <source>
        <strain evidence="2">ChiHejej3B27-3195</strain>
    </source>
</reference>
<dbReference type="AlphaFoldDB" id="A0A9D1UU89"/>
<organism evidence="2 3">
    <name type="scientific">Candidatus Nesterenkonia stercoripullorum</name>
    <dbReference type="NCBI Taxonomy" id="2838701"/>
    <lineage>
        <taxon>Bacteria</taxon>
        <taxon>Bacillati</taxon>
        <taxon>Actinomycetota</taxon>
        <taxon>Actinomycetes</taxon>
        <taxon>Micrococcales</taxon>
        <taxon>Micrococcaceae</taxon>
        <taxon>Nesterenkonia</taxon>
    </lineage>
</organism>
<dbReference type="EMBL" id="DXGD01000372">
    <property type="protein sequence ID" value="HIX00479.1"/>
    <property type="molecule type" value="Genomic_DNA"/>
</dbReference>
<proteinExistence type="predicted"/>
<evidence type="ECO:0008006" key="4">
    <source>
        <dbReference type="Google" id="ProtNLM"/>
    </source>
</evidence>
<evidence type="ECO:0000313" key="2">
    <source>
        <dbReference type="EMBL" id="HIX00479.1"/>
    </source>
</evidence>
<reference evidence="2" key="2">
    <citation type="submission" date="2021-04" db="EMBL/GenBank/DDBJ databases">
        <authorList>
            <person name="Gilroy R."/>
        </authorList>
    </citation>
    <scope>NUCLEOTIDE SEQUENCE</scope>
    <source>
        <strain evidence="2">ChiHejej3B27-3195</strain>
    </source>
</reference>